<dbReference type="AlphaFoldDB" id="E6PSC6"/>
<reference evidence="1" key="1">
    <citation type="submission" date="2009-10" db="EMBL/GenBank/DDBJ databases">
        <title>Diversity of trophic interactions inside an arsenic-rich microbial ecosystem.</title>
        <authorList>
            <person name="Bertin P.N."/>
            <person name="Heinrich-Salmeron A."/>
            <person name="Pelletier E."/>
            <person name="Goulhen-Chollet F."/>
            <person name="Arsene-Ploetze F."/>
            <person name="Gallien S."/>
            <person name="Calteau A."/>
            <person name="Vallenet D."/>
            <person name="Casiot C."/>
            <person name="Chane-Woon-Ming B."/>
            <person name="Giloteaux L."/>
            <person name="Barakat M."/>
            <person name="Bonnefoy V."/>
            <person name="Bruneel O."/>
            <person name="Chandler M."/>
            <person name="Cleiss J."/>
            <person name="Duran R."/>
            <person name="Elbaz-Poulichet F."/>
            <person name="Fonknechten N."/>
            <person name="Lauga B."/>
            <person name="Mornico D."/>
            <person name="Ortet P."/>
            <person name="Schaeffer C."/>
            <person name="Siguier P."/>
            <person name="Alexander Thil Smith A."/>
            <person name="Van Dorsselaer A."/>
            <person name="Weissenbach J."/>
            <person name="Medigue C."/>
            <person name="Le Paslier D."/>
        </authorList>
    </citation>
    <scope>NUCLEOTIDE SEQUENCE</scope>
</reference>
<evidence type="ECO:0000313" key="1">
    <source>
        <dbReference type="EMBL" id="CBH97833.1"/>
    </source>
</evidence>
<sequence>MHEEDVVRPLLTRQEIRRLKKEIAATGSAYAAEQLLVDSTRKGHDKLALHRYALLRRLDPTRCAAFEGYCSAVAASLSPEDVQRAFEHMDRAWKTRAVSFRQP</sequence>
<organism evidence="1">
    <name type="scientific">mine drainage metagenome</name>
    <dbReference type="NCBI Taxonomy" id="410659"/>
    <lineage>
        <taxon>unclassified sequences</taxon>
        <taxon>metagenomes</taxon>
        <taxon>ecological metagenomes</taxon>
    </lineage>
</organism>
<comment type="caution">
    <text evidence="1">The sequence shown here is derived from an EMBL/GenBank/DDBJ whole genome shotgun (WGS) entry which is preliminary data.</text>
</comment>
<proteinExistence type="predicted"/>
<name>E6PSC6_9ZZZZ</name>
<protein>
    <submittedName>
        <fullName evidence="1">Uncharacterized protein</fullName>
    </submittedName>
</protein>
<dbReference type="EMBL" id="CABM01000048">
    <property type="protein sequence ID" value="CBH97833.1"/>
    <property type="molecule type" value="Genomic_DNA"/>
</dbReference>
<accession>E6PSC6</accession>
<gene>
    <name evidence="1" type="ORF">CARN2_3309</name>
</gene>